<keyword evidence="2" id="KW-1185">Reference proteome</keyword>
<dbReference type="GeneID" id="68115274"/>
<accession>A0A6A5CA92</accession>
<dbReference type="Proteomes" id="UP000444721">
    <property type="component" value="Unassembled WGS sequence"/>
</dbReference>
<proteinExistence type="predicted"/>
<comment type="caution">
    <text evidence="1">The sequence shown here is derived from an EMBL/GenBank/DDBJ whole genome shotgun (WGS) entry which is preliminary data.</text>
</comment>
<evidence type="ECO:0000313" key="1">
    <source>
        <dbReference type="EMBL" id="KAF0984141.1"/>
    </source>
</evidence>
<organism evidence="1 2">
    <name type="scientific">Naegleria fowleri</name>
    <name type="common">Brain eating amoeba</name>
    <dbReference type="NCBI Taxonomy" id="5763"/>
    <lineage>
        <taxon>Eukaryota</taxon>
        <taxon>Discoba</taxon>
        <taxon>Heterolobosea</taxon>
        <taxon>Tetramitia</taxon>
        <taxon>Eutetramitia</taxon>
        <taxon>Vahlkampfiidae</taxon>
        <taxon>Naegleria</taxon>
    </lineage>
</organism>
<name>A0A6A5CA92_NAEFO</name>
<dbReference type="EMBL" id="VFQX01000004">
    <property type="protein sequence ID" value="KAF0984141.1"/>
    <property type="molecule type" value="Genomic_DNA"/>
</dbReference>
<dbReference type="VEuPathDB" id="AmoebaDB:NfTy_003920"/>
<protein>
    <submittedName>
        <fullName evidence="1">Uncharacterized protein</fullName>
    </submittedName>
</protein>
<dbReference type="VEuPathDB" id="AmoebaDB:NF0091760"/>
<dbReference type="AlphaFoldDB" id="A0A6A5CA92"/>
<sequence length="471" mass="54316">MIIYFLDSIDIQNKDPNLLRSKYYPIYNFDFKVSNNKPCCFRNTSVRSFHTLSSLLTKDEVTTKSLSSYGSGGKGSDDKQRSRLEAQQAVIGLRFHEAIVNYVVHHQLPFLGSEFEVRNEEVADILLSSGVAGPERTYVQNGQTVFVFSAKDFIGYEVGKRILEERFGTEELMKKIIQEKIYLILKSFDYDIDLKSIVMLRLVQLDGTRLSTIGCFKPLITNNPNLKDHIFKCKHCLDPNGYVEYCISKGVIKPKKGLNGEQLFWTHFAEKKWDLLDGVFMIPSDAHHNDVFGINRVEGSTDMIIPMGLQCKAQAGTKFDPHSYFSSTIPELFYLDNYAQLKSETLYNLNSYHIEETKINNENRFVVKDNSKNIIDDANGKSMKVNSSAKWYNDIRNDVLEVFKSSKMMQVCVALHTPETFPKEVVEKYQKNYLCSFIDRNNYNLLFDNEWEIYLNVKNFFIATKPKIISQ</sequence>
<dbReference type="RefSeq" id="XP_044568854.1">
    <property type="nucleotide sequence ID" value="XM_044711869.1"/>
</dbReference>
<evidence type="ECO:0000313" key="2">
    <source>
        <dbReference type="Proteomes" id="UP000444721"/>
    </source>
</evidence>
<gene>
    <name evidence="1" type="ORF">FDP41_008056</name>
</gene>
<reference evidence="1 2" key="1">
    <citation type="journal article" date="2019" name="Sci. Rep.">
        <title>Nanopore sequencing improves the draft genome of the human pathogenic amoeba Naegleria fowleri.</title>
        <authorList>
            <person name="Liechti N."/>
            <person name="Schurch N."/>
            <person name="Bruggmann R."/>
            <person name="Wittwer M."/>
        </authorList>
    </citation>
    <scope>NUCLEOTIDE SEQUENCE [LARGE SCALE GENOMIC DNA]</scope>
    <source>
        <strain evidence="1 2">ATCC 30894</strain>
    </source>
</reference>
<dbReference type="VEuPathDB" id="AmoebaDB:FDP41_008056"/>